<evidence type="ECO:0000313" key="2">
    <source>
        <dbReference type="Proteomes" id="UP000265520"/>
    </source>
</evidence>
<sequence>MVFSWQLLHDRIPTRVNLFRRGVLPDPG</sequence>
<evidence type="ECO:0000313" key="1">
    <source>
        <dbReference type="EMBL" id="MCI74092.1"/>
    </source>
</evidence>
<dbReference type="EMBL" id="LXQA010853196">
    <property type="protein sequence ID" value="MCI74092.1"/>
    <property type="molecule type" value="Genomic_DNA"/>
</dbReference>
<feature type="non-terminal residue" evidence="1">
    <location>
        <position position="28"/>
    </location>
</feature>
<dbReference type="AlphaFoldDB" id="A0A392UKU3"/>
<reference evidence="1 2" key="1">
    <citation type="journal article" date="2018" name="Front. Plant Sci.">
        <title>Red Clover (Trifolium pratense) and Zigzag Clover (T. medium) - A Picture of Genomic Similarities and Differences.</title>
        <authorList>
            <person name="Dluhosova J."/>
            <person name="Istvanek J."/>
            <person name="Nedelnik J."/>
            <person name="Repkova J."/>
        </authorList>
    </citation>
    <scope>NUCLEOTIDE SEQUENCE [LARGE SCALE GENOMIC DNA]</scope>
    <source>
        <strain evidence="2">cv. 10/8</strain>
        <tissue evidence="1">Leaf</tissue>
    </source>
</reference>
<dbReference type="Proteomes" id="UP000265520">
    <property type="component" value="Unassembled WGS sequence"/>
</dbReference>
<proteinExistence type="predicted"/>
<keyword evidence="2" id="KW-1185">Reference proteome</keyword>
<accession>A0A392UKU3</accession>
<name>A0A392UKU3_9FABA</name>
<protein>
    <submittedName>
        <fullName evidence="1">Uncharacterized protein</fullName>
    </submittedName>
</protein>
<organism evidence="1 2">
    <name type="scientific">Trifolium medium</name>
    <dbReference type="NCBI Taxonomy" id="97028"/>
    <lineage>
        <taxon>Eukaryota</taxon>
        <taxon>Viridiplantae</taxon>
        <taxon>Streptophyta</taxon>
        <taxon>Embryophyta</taxon>
        <taxon>Tracheophyta</taxon>
        <taxon>Spermatophyta</taxon>
        <taxon>Magnoliopsida</taxon>
        <taxon>eudicotyledons</taxon>
        <taxon>Gunneridae</taxon>
        <taxon>Pentapetalae</taxon>
        <taxon>rosids</taxon>
        <taxon>fabids</taxon>
        <taxon>Fabales</taxon>
        <taxon>Fabaceae</taxon>
        <taxon>Papilionoideae</taxon>
        <taxon>50 kb inversion clade</taxon>
        <taxon>NPAAA clade</taxon>
        <taxon>Hologalegina</taxon>
        <taxon>IRL clade</taxon>
        <taxon>Trifolieae</taxon>
        <taxon>Trifolium</taxon>
    </lineage>
</organism>
<comment type="caution">
    <text evidence="1">The sequence shown here is derived from an EMBL/GenBank/DDBJ whole genome shotgun (WGS) entry which is preliminary data.</text>
</comment>